<proteinExistence type="predicted"/>
<dbReference type="AlphaFoldDB" id="A0A1I4QET4"/>
<accession>A0A1I4QET4</accession>
<evidence type="ECO:0000313" key="2">
    <source>
        <dbReference type="Proteomes" id="UP000199470"/>
    </source>
</evidence>
<name>A0A1I4QET4_9BURK</name>
<protein>
    <submittedName>
        <fullName evidence="1">Uncharacterized protein</fullName>
    </submittedName>
</protein>
<dbReference type="RefSeq" id="WP_093389345.1">
    <property type="nucleotide sequence ID" value="NZ_FOTW01000019.1"/>
</dbReference>
<dbReference type="Proteomes" id="UP000199470">
    <property type="component" value="Unassembled WGS sequence"/>
</dbReference>
<organism evidence="1 2">
    <name type="scientific">Rugamonas rubra</name>
    <dbReference type="NCBI Taxonomy" id="758825"/>
    <lineage>
        <taxon>Bacteria</taxon>
        <taxon>Pseudomonadati</taxon>
        <taxon>Pseudomonadota</taxon>
        <taxon>Betaproteobacteria</taxon>
        <taxon>Burkholderiales</taxon>
        <taxon>Oxalobacteraceae</taxon>
        <taxon>Telluria group</taxon>
        <taxon>Rugamonas</taxon>
    </lineage>
</organism>
<dbReference type="STRING" id="758825.SAMN02982985_03861"/>
<keyword evidence="2" id="KW-1185">Reference proteome</keyword>
<dbReference type="EMBL" id="FOTW01000019">
    <property type="protein sequence ID" value="SFM38235.1"/>
    <property type="molecule type" value="Genomic_DNA"/>
</dbReference>
<sequence>MTTEKTTSRYLNGVLVVTTEWTAGEWTFWKFDGLDEALMQPYKGMSPAEVLRLIDEKNRKILEENKEMVAQFVV</sequence>
<gene>
    <name evidence="1" type="ORF">SAMN02982985_03861</name>
</gene>
<reference evidence="1 2" key="1">
    <citation type="submission" date="2016-10" db="EMBL/GenBank/DDBJ databases">
        <authorList>
            <person name="de Groot N.N."/>
        </authorList>
    </citation>
    <scope>NUCLEOTIDE SEQUENCE [LARGE SCALE GENOMIC DNA]</scope>
    <source>
        <strain evidence="1 2">ATCC 43154</strain>
    </source>
</reference>
<evidence type="ECO:0000313" key="1">
    <source>
        <dbReference type="EMBL" id="SFM38235.1"/>
    </source>
</evidence>